<gene>
    <name evidence="8" type="ORF">PQ477_16650</name>
</gene>
<comment type="pathway">
    <text evidence="1 6">Cell wall biogenesis; peptidoglycan biosynthesis.</text>
</comment>
<evidence type="ECO:0000313" key="8">
    <source>
        <dbReference type="EMBL" id="WDF03105.1"/>
    </source>
</evidence>
<organism evidence="8 9">
    <name type="scientific">Shouchella hunanensis</name>
    <dbReference type="NCBI Taxonomy" id="766894"/>
    <lineage>
        <taxon>Bacteria</taxon>
        <taxon>Bacillati</taxon>
        <taxon>Bacillota</taxon>
        <taxon>Bacilli</taxon>
        <taxon>Bacillales</taxon>
        <taxon>Bacillaceae</taxon>
        <taxon>Shouchella</taxon>
    </lineage>
</organism>
<accession>A0ABY7W8S7</accession>
<dbReference type="PANTHER" id="PTHR30582:SF4">
    <property type="entry name" value="L,D-TRANSPEPTIDASE YQJB-RELATED"/>
    <property type="match status" value="1"/>
</dbReference>
<evidence type="ECO:0000256" key="5">
    <source>
        <dbReference type="ARBA" id="ARBA00023316"/>
    </source>
</evidence>
<feature type="active site" description="Proton donor/acceptor" evidence="6">
    <location>
        <position position="110"/>
    </location>
</feature>
<dbReference type="InterPro" id="IPR005490">
    <property type="entry name" value="LD_TPept_cat_dom"/>
</dbReference>
<dbReference type="RefSeq" id="WP_274272511.1">
    <property type="nucleotide sequence ID" value="NZ_CP117834.1"/>
</dbReference>
<feature type="domain" description="L,D-TPase catalytic" evidence="7">
    <location>
        <begin position="26"/>
        <end position="150"/>
    </location>
</feature>
<keyword evidence="2" id="KW-0808">Transferase</keyword>
<dbReference type="InterPro" id="IPR050979">
    <property type="entry name" value="LD-transpeptidase"/>
</dbReference>
<dbReference type="PROSITE" id="PS52029">
    <property type="entry name" value="LD_TPASE"/>
    <property type="match status" value="1"/>
</dbReference>
<dbReference type="Gene3D" id="2.40.440.10">
    <property type="entry name" value="L,D-transpeptidase catalytic domain-like"/>
    <property type="match status" value="1"/>
</dbReference>
<sequence>MKWSFFLFTFIMLSTLLPEQFPVEKAAVIVNVQTNEMAIFEANRISDVFPVASGKKGEETPLGEFHVLVKAKHPYYRKKNIAGGDKRNPLGSRWIGFDANGTNGRTYGLHGTNQPHSIGYNASLGCIRLENSSVEYVYERVEIGSKVIVVKETKSFSALGKQFNLLKK</sequence>
<keyword evidence="9" id="KW-1185">Reference proteome</keyword>
<dbReference type="SUPFAM" id="SSF141523">
    <property type="entry name" value="L,D-transpeptidase catalytic domain-like"/>
    <property type="match status" value="1"/>
</dbReference>
<dbReference type="EMBL" id="CP117834">
    <property type="protein sequence ID" value="WDF03105.1"/>
    <property type="molecule type" value="Genomic_DNA"/>
</dbReference>
<evidence type="ECO:0000256" key="4">
    <source>
        <dbReference type="ARBA" id="ARBA00022984"/>
    </source>
</evidence>
<dbReference type="InterPro" id="IPR038063">
    <property type="entry name" value="Transpep_catalytic_dom"/>
</dbReference>
<feature type="active site" description="Nucleophile" evidence="6">
    <location>
        <position position="126"/>
    </location>
</feature>
<keyword evidence="3 6" id="KW-0133">Cell shape</keyword>
<keyword evidence="5 6" id="KW-0961">Cell wall biogenesis/degradation</keyword>
<evidence type="ECO:0000313" key="9">
    <source>
        <dbReference type="Proteomes" id="UP001215143"/>
    </source>
</evidence>
<dbReference type="CDD" id="cd16913">
    <property type="entry name" value="YkuD_like"/>
    <property type="match status" value="1"/>
</dbReference>
<dbReference type="Proteomes" id="UP001215143">
    <property type="component" value="Chromosome"/>
</dbReference>
<dbReference type="Pfam" id="PF03734">
    <property type="entry name" value="YkuD"/>
    <property type="match status" value="1"/>
</dbReference>
<evidence type="ECO:0000259" key="7">
    <source>
        <dbReference type="PROSITE" id="PS52029"/>
    </source>
</evidence>
<evidence type="ECO:0000256" key="1">
    <source>
        <dbReference type="ARBA" id="ARBA00004752"/>
    </source>
</evidence>
<evidence type="ECO:0000256" key="6">
    <source>
        <dbReference type="PROSITE-ProRule" id="PRU01373"/>
    </source>
</evidence>
<reference evidence="8 9" key="1">
    <citation type="submission" date="2023-02" db="EMBL/GenBank/DDBJ databases">
        <authorList>
            <person name="Liu G."/>
        </authorList>
    </citation>
    <scope>NUCLEOTIDE SEQUENCE [LARGE SCALE GENOMIC DNA]</scope>
    <source>
        <strain evidence="8 9">DSM 23008</strain>
    </source>
</reference>
<evidence type="ECO:0000256" key="2">
    <source>
        <dbReference type="ARBA" id="ARBA00022679"/>
    </source>
</evidence>
<dbReference type="PANTHER" id="PTHR30582">
    <property type="entry name" value="L,D-TRANSPEPTIDASE"/>
    <property type="match status" value="1"/>
</dbReference>
<protein>
    <submittedName>
        <fullName evidence="8">L,D-transpeptidase</fullName>
    </submittedName>
</protein>
<proteinExistence type="predicted"/>
<name>A0ABY7W8S7_9BACI</name>
<keyword evidence="4 6" id="KW-0573">Peptidoglycan synthesis</keyword>
<evidence type="ECO:0000256" key="3">
    <source>
        <dbReference type="ARBA" id="ARBA00022960"/>
    </source>
</evidence>